<keyword evidence="3" id="KW-1185">Reference proteome</keyword>
<name>A0ABS0A080_9FIRM</name>
<keyword evidence="1" id="KW-0812">Transmembrane</keyword>
<accession>A0ABS0A080</accession>
<gene>
    <name evidence="2" type="ORF">ISU02_23600</name>
</gene>
<feature type="transmembrane region" description="Helical" evidence="1">
    <location>
        <begin position="239"/>
        <end position="256"/>
    </location>
</feature>
<evidence type="ECO:0000313" key="3">
    <source>
        <dbReference type="Proteomes" id="UP000614200"/>
    </source>
</evidence>
<feature type="transmembrane region" description="Helical" evidence="1">
    <location>
        <begin position="276"/>
        <end position="294"/>
    </location>
</feature>
<dbReference type="Proteomes" id="UP000614200">
    <property type="component" value="Unassembled WGS sequence"/>
</dbReference>
<feature type="transmembrane region" description="Helical" evidence="1">
    <location>
        <begin position="62"/>
        <end position="84"/>
    </location>
</feature>
<feature type="transmembrane region" description="Helical" evidence="1">
    <location>
        <begin position="35"/>
        <end position="56"/>
    </location>
</feature>
<reference evidence="2 3" key="1">
    <citation type="submission" date="2020-11" db="EMBL/GenBank/DDBJ databases">
        <title>Fusibacter basophilias sp. nov.</title>
        <authorList>
            <person name="Qiu D."/>
        </authorList>
    </citation>
    <scope>NUCLEOTIDE SEQUENCE [LARGE SCALE GENOMIC DNA]</scope>
    <source>
        <strain evidence="2 3">Q10-2</strain>
    </source>
</reference>
<dbReference type="EMBL" id="JADKNH010000037">
    <property type="protein sequence ID" value="MBF4696095.1"/>
    <property type="molecule type" value="Genomic_DNA"/>
</dbReference>
<proteinExistence type="predicted"/>
<sequence>MKIKLGLDKIDINTEKIDLNKFYISYKKFINIINISAKIIVICLILIIIQIFLSYFSIKNDFIFGVTELVMMIFIIVPSIYIGVIGKDDYTRIYDGVFQDYLKIISDKESLNLKLYFYIVENFIRLIDKLYISSNNYYNKTFQYSIICSFRALMYEDATIPNLKRIAFYNPGIFIEFCKQSNEFLSKGNDELKDFEIYGEIERIYNNLIQTYNENTQNNNSYSEYPQQDNLKKFNEKEFKSILLILAILAFIYIFLFEKYGVLSQTYYGAKLNKFINMYFFNGMSIVLLSLEVMRTKNKS</sequence>
<evidence type="ECO:0008006" key="4">
    <source>
        <dbReference type="Google" id="ProtNLM"/>
    </source>
</evidence>
<keyword evidence="1" id="KW-1133">Transmembrane helix</keyword>
<evidence type="ECO:0000313" key="2">
    <source>
        <dbReference type="EMBL" id="MBF4696095.1"/>
    </source>
</evidence>
<evidence type="ECO:0000256" key="1">
    <source>
        <dbReference type="SAM" id="Phobius"/>
    </source>
</evidence>
<keyword evidence="1" id="KW-0472">Membrane</keyword>
<organism evidence="2 3">
    <name type="scientific">Fusibacter ferrireducens</name>
    <dbReference type="NCBI Taxonomy" id="2785058"/>
    <lineage>
        <taxon>Bacteria</taxon>
        <taxon>Bacillati</taxon>
        <taxon>Bacillota</taxon>
        <taxon>Clostridia</taxon>
        <taxon>Eubacteriales</taxon>
        <taxon>Eubacteriales Family XII. Incertae Sedis</taxon>
        <taxon>Fusibacter</taxon>
    </lineage>
</organism>
<protein>
    <recommendedName>
        <fullName evidence="4">SMODS and SLOG-associating 2TM effector domain-containing protein</fullName>
    </recommendedName>
</protein>
<comment type="caution">
    <text evidence="2">The sequence shown here is derived from an EMBL/GenBank/DDBJ whole genome shotgun (WGS) entry which is preliminary data.</text>
</comment>
<dbReference type="RefSeq" id="WP_194704330.1">
    <property type="nucleotide sequence ID" value="NZ_JADKNH010000037.1"/>
</dbReference>